<gene>
    <name evidence="1" type="ORF">MM415B03272_0003</name>
</gene>
<dbReference type="SUPFAM" id="SSF53335">
    <property type="entry name" value="S-adenosyl-L-methionine-dependent methyltransferases"/>
    <property type="match status" value="1"/>
</dbReference>
<accession>A0A6M3L9H1</accession>
<dbReference type="AlphaFoldDB" id="A0A6M3L9H1"/>
<dbReference type="Gene3D" id="3.40.50.150">
    <property type="entry name" value="Vaccinia Virus protein VP39"/>
    <property type="match status" value="1"/>
</dbReference>
<dbReference type="InterPro" id="IPR002052">
    <property type="entry name" value="DNA_methylase_N6_adenine_CS"/>
</dbReference>
<keyword evidence="1" id="KW-0489">Methyltransferase</keyword>
<dbReference type="GO" id="GO:0003676">
    <property type="term" value="F:nucleic acid binding"/>
    <property type="evidence" value="ECO:0007669"/>
    <property type="project" value="InterPro"/>
</dbReference>
<dbReference type="GO" id="GO:0032259">
    <property type="term" value="P:methylation"/>
    <property type="evidence" value="ECO:0007669"/>
    <property type="project" value="UniProtKB-KW"/>
</dbReference>
<dbReference type="GO" id="GO:0008168">
    <property type="term" value="F:methyltransferase activity"/>
    <property type="evidence" value="ECO:0007669"/>
    <property type="project" value="UniProtKB-KW"/>
</dbReference>
<dbReference type="PROSITE" id="PS00092">
    <property type="entry name" value="N6_MTASE"/>
    <property type="match status" value="1"/>
</dbReference>
<organism evidence="1">
    <name type="scientific">viral metagenome</name>
    <dbReference type="NCBI Taxonomy" id="1070528"/>
    <lineage>
        <taxon>unclassified sequences</taxon>
        <taxon>metagenomes</taxon>
        <taxon>organismal metagenomes</taxon>
    </lineage>
</organism>
<keyword evidence="1" id="KW-0808">Transferase</keyword>
<proteinExistence type="predicted"/>
<evidence type="ECO:0000313" key="1">
    <source>
        <dbReference type="EMBL" id="QJA91697.1"/>
    </source>
</evidence>
<dbReference type="EMBL" id="MT143007">
    <property type="protein sequence ID" value="QJA91697.1"/>
    <property type="molecule type" value="Genomic_DNA"/>
</dbReference>
<sequence>MNITVQYMADNYNKTFPNYPPLVCTSRWLYGVWMIGNDYRNKTTFYGAYPARYLDRVMSMFPDAGNILHLFSGSLPKGNYTRFDLIQEADVQGDAHKLSSYFLPESFNLILADPPYSNQDADRYGTSMVNRNTVVKECYKILKPSGFLIWLDCVLPMYRKDQFELVGTIGLIRSTNHRFRVVSIFRRGELNGVINA</sequence>
<reference evidence="1" key="1">
    <citation type="submission" date="2020-03" db="EMBL/GenBank/DDBJ databases">
        <title>The deep terrestrial virosphere.</title>
        <authorList>
            <person name="Holmfeldt K."/>
            <person name="Nilsson E."/>
            <person name="Simone D."/>
            <person name="Lopez-Fernandez M."/>
            <person name="Wu X."/>
            <person name="de Brujin I."/>
            <person name="Lundin D."/>
            <person name="Andersson A."/>
            <person name="Bertilsson S."/>
            <person name="Dopson M."/>
        </authorList>
    </citation>
    <scope>NUCLEOTIDE SEQUENCE</scope>
    <source>
        <strain evidence="1">MM415B03272</strain>
    </source>
</reference>
<name>A0A6M3L9H1_9ZZZZ</name>
<dbReference type="InterPro" id="IPR029063">
    <property type="entry name" value="SAM-dependent_MTases_sf"/>
</dbReference>
<protein>
    <submittedName>
        <fullName evidence="1">Putative methyltransferase</fullName>
    </submittedName>
</protein>